<comment type="subcellular location">
    <subcellularLocation>
        <location evidence="2">Endoplasmic reticulum membrane</location>
        <topology evidence="2">Single-pass type II membrane protein</topology>
    </subcellularLocation>
    <subcellularLocation>
        <location evidence="1">Golgi apparatus membrane</location>
        <topology evidence="1">Single-pass type II membrane protein</topology>
    </subcellularLocation>
</comment>
<keyword evidence="4" id="KW-0808">Transferase</keyword>
<evidence type="ECO:0000256" key="10">
    <source>
        <dbReference type="ARBA" id="ARBA00023034"/>
    </source>
</evidence>
<evidence type="ECO:0000256" key="6">
    <source>
        <dbReference type="ARBA" id="ARBA00022723"/>
    </source>
</evidence>
<evidence type="ECO:0000256" key="5">
    <source>
        <dbReference type="ARBA" id="ARBA00022692"/>
    </source>
</evidence>
<dbReference type="PANTHER" id="PTHR46025:SF3">
    <property type="entry name" value="XYLOSYLTRANSFERASE OXT"/>
    <property type="match status" value="1"/>
</dbReference>
<keyword evidence="6" id="KW-0479">Metal-binding</keyword>
<keyword evidence="3" id="KW-0328">Glycosyltransferase</keyword>
<comment type="caution">
    <text evidence="15">The sequence shown here is derived from an EMBL/GenBank/DDBJ whole genome shotgun (WGS) entry which is preliminary data.</text>
</comment>
<evidence type="ECO:0000256" key="14">
    <source>
        <dbReference type="ARBA" id="ARBA00042865"/>
    </source>
</evidence>
<proteinExistence type="predicted"/>
<reference evidence="15 16" key="1">
    <citation type="journal article" date="2021" name="ISME Commun">
        <title>Automated analysis of genomic sequences facilitates high-throughput and comprehensive description of bacteria.</title>
        <authorList>
            <person name="Hitch T.C.A."/>
        </authorList>
    </citation>
    <scope>NUCLEOTIDE SEQUENCE [LARGE SCALE GENOMIC DNA]</scope>
    <source>
        <strain evidence="15 16">H4_15</strain>
    </source>
</reference>
<evidence type="ECO:0000256" key="7">
    <source>
        <dbReference type="ARBA" id="ARBA00022824"/>
    </source>
</evidence>
<evidence type="ECO:0000256" key="13">
    <source>
        <dbReference type="ARBA" id="ARBA00023180"/>
    </source>
</evidence>
<accession>A0ABT2SWR4</accession>
<evidence type="ECO:0000256" key="9">
    <source>
        <dbReference type="ARBA" id="ARBA00022989"/>
    </source>
</evidence>
<evidence type="ECO:0000256" key="11">
    <source>
        <dbReference type="ARBA" id="ARBA00023136"/>
    </source>
</evidence>
<keyword evidence="5" id="KW-0812">Transmembrane</keyword>
<keyword evidence="8" id="KW-0735">Signal-anchor</keyword>
<dbReference type="Proteomes" id="UP001208364">
    <property type="component" value="Unassembled WGS sequence"/>
</dbReference>
<dbReference type="EMBL" id="JAOQJR010000014">
    <property type="protein sequence ID" value="MCU6739284.1"/>
    <property type="molecule type" value="Genomic_DNA"/>
</dbReference>
<dbReference type="InterPro" id="IPR003406">
    <property type="entry name" value="Glyco_trans_14"/>
</dbReference>
<keyword evidence="11" id="KW-0472">Membrane</keyword>
<evidence type="ECO:0000313" key="16">
    <source>
        <dbReference type="Proteomes" id="UP001208364"/>
    </source>
</evidence>
<keyword evidence="9" id="KW-1133">Transmembrane helix</keyword>
<evidence type="ECO:0000256" key="3">
    <source>
        <dbReference type="ARBA" id="ARBA00022676"/>
    </source>
</evidence>
<dbReference type="InterPro" id="IPR043538">
    <property type="entry name" value="XYLT"/>
</dbReference>
<organism evidence="15 16">
    <name type="scientific">[Clostridium] ammoniilyticum</name>
    <dbReference type="NCBI Taxonomy" id="2981784"/>
    <lineage>
        <taxon>Bacteria</taxon>
        <taxon>Bacillati</taxon>
        <taxon>Bacillota</taxon>
        <taxon>Erysipelotrichia</taxon>
        <taxon>Erysipelotrichales</taxon>
        <taxon>Coprobacillaceae</taxon>
        <taxon>Faecalibacillus</taxon>
    </lineage>
</organism>
<keyword evidence="16" id="KW-1185">Reference proteome</keyword>
<evidence type="ECO:0000256" key="1">
    <source>
        <dbReference type="ARBA" id="ARBA00004323"/>
    </source>
</evidence>
<evidence type="ECO:0000256" key="2">
    <source>
        <dbReference type="ARBA" id="ARBA00004648"/>
    </source>
</evidence>
<protein>
    <recommendedName>
        <fullName evidence="14">Peptide O-xylosyltransferase</fullName>
    </recommendedName>
</protein>
<evidence type="ECO:0000256" key="4">
    <source>
        <dbReference type="ARBA" id="ARBA00022679"/>
    </source>
</evidence>
<dbReference type="Pfam" id="PF02485">
    <property type="entry name" value="Branch"/>
    <property type="match status" value="1"/>
</dbReference>
<keyword evidence="12" id="KW-1015">Disulfide bond</keyword>
<evidence type="ECO:0000256" key="12">
    <source>
        <dbReference type="ARBA" id="ARBA00023157"/>
    </source>
</evidence>
<keyword evidence="10" id="KW-0333">Golgi apparatus</keyword>
<keyword evidence="7" id="KW-0256">Endoplasmic reticulum</keyword>
<gene>
    <name evidence="15" type="ORF">OCV55_11490</name>
</gene>
<dbReference type="RefSeq" id="WP_147580691.1">
    <property type="nucleotide sequence ID" value="NZ_JAOQJR010000014.1"/>
</dbReference>
<evidence type="ECO:0000313" key="15">
    <source>
        <dbReference type="EMBL" id="MCU6739284.1"/>
    </source>
</evidence>
<dbReference type="PANTHER" id="PTHR46025">
    <property type="entry name" value="XYLOSYLTRANSFERASE OXT"/>
    <property type="match status" value="1"/>
</dbReference>
<evidence type="ECO:0000256" key="8">
    <source>
        <dbReference type="ARBA" id="ARBA00022968"/>
    </source>
</evidence>
<sequence>MKIAFLILCHKNPNQINKIINTLDDEDVSFYLHIDKKSGISNKIIKKENVFILDESKCLDIKWGQNQMIHATTNLLKEAFYSNIQYDYFWFMSGQDFPIKSIDYIKKYLEKHRGANYIDVMDRNYKIYKRFKKRNDLKYPTCFANQTITMTILKHLYILITGGPYKTLFFKRKNITGLEYNFGSSWWTLTHSSVEWMLDYLERHEEVLDFFDNSICPDESLFQSLFMKTPYTNTRENIKVYLDWTGENRHPKTLTINDYDTLMNSDFLIARKFDEKIDGEIINKLESKLKMK</sequence>
<name>A0ABT2SWR4_9FIRM</name>
<keyword evidence="13" id="KW-0325">Glycoprotein</keyword>